<accession>A0A9P9KPP3</accession>
<dbReference type="Proteomes" id="UP000720189">
    <property type="component" value="Unassembled WGS sequence"/>
</dbReference>
<sequence length="54" mass="5990">MRTPLPMAHPHPHPDPCRCSPRRLVVCDPPRSFAKVRVEGSLVRFGSGGLGIDW</sequence>
<organism evidence="1 2">
    <name type="scientific">Fusarium redolens</name>
    <dbReference type="NCBI Taxonomy" id="48865"/>
    <lineage>
        <taxon>Eukaryota</taxon>
        <taxon>Fungi</taxon>
        <taxon>Dikarya</taxon>
        <taxon>Ascomycota</taxon>
        <taxon>Pezizomycotina</taxon>
        <taxon>Sordariomycetes</taxon>
        <taxon>Hypocreomycetidae</taxon>
        <taxon>Hypocreales</taxon>
        <taxon>Nectriaceae</taxon>
        <taxon>Fusarium</taxon>
        <taxon>Fusarium redolens species complex</taxon>
    </lineage>
</organism>
<comment type="caution">
    <text evidence="1">The sequence shown here is derived from an EMBL/GenBank/DDBJ whole genome shotgun (WGS) entry which is preliminary data.</text>
</comment>
<dbReference type="GeneID" id="70221699"/>
<evidence type="ECO:0000313" key="1">
    <source>
        <dbReference type="EMBL" id="KAH7264749.1"/>
    </source>
</evidence>
<proteinExistence type="predicted"/>
<keyword evidence="2" id="KW-1185">Reference proteome</keyword>
<dbReference type="RefSeq" id="XP_046053484.1">
    <property type="nucleotide sequence ID" value="XM_046191745.1"/>
</dbReference>
<dbReference type="AlphaFoldDB" id="A0A9P9KPP3"/>
<reference evidence="1" key="1">
    <citation type="journal article" date="2021" name="Nat. Commun.">
        <title>Genetic determinants of endophytism in the Arabidopsis root mycobiome.</title>
        <authorList>
            <person name="Mesny F."/>
            <person name="Miyauchi S."/>
            <person name="Thiergart T."/>
            <person name="Pickel B."/>
            <person name="Atanasova L."/>
            <person name="Karlsson M."/>
            <person name="Huettel B."/>
            <person name="Barry K.W."/>
            <person name="Haridas S."/>
            <person name="Chen C."/>
            <person name="Bauer D."/>
            <person name="Andreopoulos W."/>
            <person name="Pangilinan J."/>
            <person name="LaButti K."/>
            <person name="Riley R."/>
            <person name="Lipzen A."/>
            <person name="Clum A."/>
            <person name="Drula E."/>
            <person name="Henrissat B."/>
            <person name="Kohler A."/>
            <person name="Grigoriev I.V."/>
            <person name="Martin F.M."/>
            <person name="Hacquard S."/>
        </authorList>
    </citation>
    <scope>NUCLEOTIDE SEQUENCE</scope>
    <source>
        <strain evidence="1">MPI-CAGE-AT-0023</strain>
    </source>
</reference>
<name>A0A9P9KPP3_FUSRE</name>
<evidence type="ECO:0000313" key="2">
    <source>
        <dbReference type="Proteomes" id="UP000720189"/>
    </source>
</evidence>
<protein>
    <submittedName>
        <fullName evidence="1">Uncharacterized protein</fullName>
    </submittedName>
</protein>
<dbReference type="EMBL" id="JAGMUX010000003">
    <property type="protein sequence ID" value="KAH7264749.1"/>
    <property type="molecule type" value="Genomic_DNA"/>
</dbReference>
<gene>
    <name evidence="1" type="ORF">BKA55DRAFT_556932</name>
</gene>